<keyword evidence="3" id="KW-0808">Transferase</keyword>
<evidence type="ECO:0000256" key="2">
    <source>
        <dbReference type="SAM" id="Phobius"/>
    </source>
</evidence>
<keyword evidence="3" id="KW-0418">Kinase</keyword>
<dbReference type="GO" id="GO:0016301">
    <property type="term" value="F:kinase activity"/>
    <property type="evidence" value="ECO:0007669"/>
    <property type="project" value="UniProtKB-KW"/>
</dbReference>
<gene>
    <name evidence="3" type="primary">I1RDX3</name>
</gene>
<keyword evidence="2" id="KW-0812">Transmembrane</keyword>
<evidence type="ECO:0000313" key="3">
    <source>
        <dbReference type="EMBL" id="VWO94573.1"/>
    </source>
</evidence>
<feature type="region of interest" description="Disordered" evidence="1">
    <location>
        <begin position="224"/>
        <end position="252"/>
    </location>
</feature>
<protein>
    <submittedName>
        <fullName evidence="3">Protein kinase domain-containing protein</fullName>
    </submittedName>
</protein>
<reference evidence="3" key="1">
    <citation type="submission" date="2019-10" db="EMBL/GenBank/DDBJ databases">
        <authorList>
            <person name="Nor Muhammad N."/>
        </authorList>
    </citation>
    <scope>NUCLEOTIDE SEQUENCE</scope>
</reference>
<feature type="compositionally biased region" description="Basic and acidic residues" evidence="1">
    <location>
        <begin position="130"/>
        <end position="142"/>
    </location>
</feature>
<dbReference type="EMBL" id="LR724066">
    <property type="protein sequence ID" value="VWO94573.1"/>
    <property type="molecule type" value="Genomic_DNA"/>
</dbReference>
<keyword evidence="2" id="KW-0472">Membrane</keyword>
<keyword evidence="2" id="KW-1133">Transmembrane helix</keyword>
<dbReference type="AlphaFoldDB" id="A0A5K1JSE3"/>
<feature type="region of interest" description="Disordered" evidence="1">
    <location>
        <begin position="130"/>
        <end position="152"/>
    </location>
</feature>
<organism evidence="3">
    <name type="scientific">Ganoderma boninense</name>
    <dbReference type="NCBI Taxonomy" id="34458"/>
    <lineage>
        <taxon>Eukaryota</taxon>
        <taxon>Fungi</taxon>
        <taxon>Dikarya</taxon>
        <taxon>Basidiomycota</taxon>
        <taxon>Agaricomycotina</taxon>
        <taxon>Agaricomycetes</taxon>
        <taxon>Polyporales</taxon>
        <taxon>Polyporaceae</taxon>
        <taxon>Ganoderma</taxon>
    </lineage>
</organism>
<name>A0A5K1JSE3_9APHY</name>
<feature type="compositionally biased region" description="Pro residues" evidence="1">
    <location>
        <begin position="230"/>
        <end position="243"/>
    </location>
</feature>
<feature type="transmembrane region" description="Helical" evidence="2">
    <location>
        <begin position="6"/>
        <end position="30"/>
    </location>
</feature>
<accession>A0A5K1JSE3</accession>
<sequence>MPSAYDIWGVISSVIGLLSIFQVLAAIVYAQLPTSRLRKFDHLRQETHQLLQSVTEEGLFQDGGRYIQSNQARIAKVCNRLEALRAQAFMATTYKDELRQWWNGLSAKISLCCADLTNIRVHISTTSSEAREARARHQKEQADASATGPASADVLADPATVASPEAPIDEGLCVLNVDKSSLSGVVDGIQQPEYISKGDSDSFAPIAPIAAQDVVGDVTDATCCPKGQQVPPPYRRNTIPPPYQSSSSPSQGGANIIRTAAVLARYTASRGHAARVNHKLVQAHRRSLMLHNVPWKDGCTPGEHPGLRSAASVCRDLNRPSVSPKAWNALRKTRGVLSMYVTVLSADEPVLPTSSDVGR</sequence>
<proteinExistence type="predicted"/>
<evidence type="ECO:0000256" key="1">
    <source>
        <dbReference type="SAM" id="MobiDB-lite"/>
    </source>
</evidence>